<dbReference type="KEGG" id="tgr:Tgr7_2357"/>
<dbReference type="EMBL" id="CP001339">
    <property type="protein sequence ID" value="ACL73436.1"/>
    <property type="molecule type" value="Genomic_DNA"/>
</dbReference>
<dbReference type="eggNOG" id="COG0438">
    <property type="taxonomic scope" value="Bacteria"/>
</dbReference>
<gene>
    <name evidence="5" type="ordered locus">Tgr7_2357</name>
</gene>
<name>B8GV90_THISH</name>
<dbReference type="STRING" id="396588.Tgr7_2357"/>
<dbReference type="AlphaFoldDB" id="B8GV90"/>
<proteinExistence type="predicted"/>
<dbReference type="Pfam" id="PF13439">
    <property type="entry name" value="Glyco_transf_4"/>
    <property type="match status" value="1"/>
</dbReference>
<feature type="domain" description="Glycosyltransferase subfamily 4-like N-terminal" evidence="4">
    <location>
        <begin position="29"/>
        <end position="206"/>
    </location>
</feature>
<dbReference type="PANTHER" id="PTHR12526">
    <property type="entry name" value="GLYCOSYLTRANSFERASE"/>
    <property type="match status" value="1"/>
</dbReference>
<dbReference type="InterPro" id="IPR001296">
    <property type="entry name" value="Glyco_trans_1"/>
</dbReference>
<evidence type="ECO:0000256" key="2">
    <source>
        <dbReference type="ARBA" id="ARBA00022679"/>
    </source>
</evidence>
<dbReference type="SUPFAM" id="SSF53756">
    <property type="entry name" value="UDP-Glycosyltransferase/glycogen phosphorylase"/>
    <property type="match status" value="1"/>
</dbReference>
<dbReference type="Proteomes" id="UP000002383">
    <property type="component" value="Chromosome"/>
</dbReference>
<evidence type="ECO:0000259" key="3">
    <source>
        <dbReference type="Pfam" id="PF00534"/>
    </source>
</evidence>
<dbReference type="HOGENOM" id="CLU_009583_0_4_6"/>
<reference evidence="5 6" key="1">
    <citation type="journal article" date="2011" name="Stand. Genomic Sci.">
        <title>Complete genome sequence of 'Thioalkalivibrio sulfidophilus' HL-EbGr7.</title>
        <authorList>
            <person name="Muyzer G."/>
            <person name="Sorokin D.Y."/>
            <person name="Mavromatis K."/>
            <person name="Lapidus A."/>
            <person name="Clum A."/>
            <person name="Ivanova N."/>
            <person name="Pati A."/>
            <person name="d'Haeseleer P."/>
            <person name="Woyke T."/>
            <person name="Kyrpides N.C."/>
        </authorList>
    </citation>
    <scope>NUCLEOTIDE SEQUENCE [LARGE SCALE GENOMIC DNA]</scope>
    <source>
        <strain evidence="5 6">HL-EbGR7</strain>
    </source>
</reference>
<organism evidence="5 6">
    <name type="scientific">Thioalkalivibrio sulfidiphilus (strain HL-EbGR7)</name>
    <dbReference type="NCBI Taxonomy" id="396588"/>
    <lineage>
        <taxon>Bacteria</taxon>
        <taxon>Pseudomonadati</taxon>
        <taxon>Pseudomonadota</taxon>
        <taxon>Gammaproteobacteria</taxon>
        <taxon>Chromatiales</taxon>
        <taxon>Ectothiorhodospiraceae</taxon>
        <taxon>Thioalkalivibrio</taxon>
    </lineage>
</organism>
<dbReference type="GO" id="GO:0016757">
    <property type="term" value="F:glycosyltransferase activity"/>
    <property type="evidence" value="ECO:0007669"/>
    <property type="project" value="UniProtKB-KW"/>
</dbReference>
<dbReference type="CDD" id="cd03801">
    <property type="entry name" value="GT4_PimA-like"/>
    <property type="match status" value="1"/>
</dbReference>
<keyword evidence="6" id="KW-1185">Reference proteome</keyword>
<evidence type="ECO:0000313" key="5">
    <source>
        <dbReference type="EMBL" id="ACL73436.1"/>
    </source>
</evidence>
<dbReference type="RefSeq" id="WP_012638911.1">
    <property type="nucleotide sequence ID" value="NC_011901.1"/>
</dbReference>
<evidence type="ECO:0000256" key="1">
    <source>
        <dbReference type="ARBA" id="ARBA00022676"/>
    </source>
</evidence>
<dbReference type="Gene3D" id="3.40.50.2000">
    <property type="entry name" value="Glycogen Phosphorylase B"/>
    <property type="match status" value="2"/>
</dbReference>
<accession>B8GV90</accession>
<dbReference type="PANTHER" id="PTHR12526:SF510">
    <property type="entry name" value="D-INOSITOL 3-PHOSPHATE GLYCOSYLTRANSFERASE"/>
    <property type="match status" value="1"/>
</dbReference>
<sequence length="408" mass="45346">MQAMRRTFSMVSILNNKVLYLEHNTDGTVGGSHVCLLAICRHLDRENYQPIVCFYENTEIKDDFVASGARVMVLDTPKPIILPSPKLRWFAVITRLLQSAVNFVRVLILNTYKWLRILRREKVSIVHLNNSSGGDLDLILAARMLGLTVIAHQRGFPPDFGRMSYFGTKLIHRIISVSDMVKDDLQRRGVSPGKLIRIYDGIETERLRNSADPVGLRHSLGIDEGVPVVGMLGNIKWWKGQEVLIRSLPAVVESFPDLRCVFVGKVADNNYYDRILDLADSLGVARKIIFTGYRKDATDLMDIMDVVVHASVEAEPFGLVVLEAMGKGRPVVAADLGGPKETVIPGETGMLFRSGDHVDLADKLVALIRDPGLRHRLGEAGIVHVKSRFTAEVNAQSIQAVYEGVIKS</sequence>
<keyword evidence="2 5" id="KW-0808">Transferase</keyword>
<dbReference type="CAZy" id="GT4">
    <property type="family name" value="Glycosyltransferase Family 4"/>
</dbReference>
<dbReference type="GO" id="GO:1901135">
    <property type="term" value="P:carbohydrate derivative metabolic process"/>
    <property type="evidence" value="ECO:0007669"/>
    <property type="project" value="UniProtKB-ARBA"/>
</dbReference>
<dbReference type="InterPro" id="IPR028098">
    <property type="entry name" value="Glyco_trans_4-like_N"/>
</dbReference>
<protein>
    <submittedName>
        <fullName evidence="5">Glycosyltransferase-like protein</fullName>
    </submittedName>
</protein>
<dbReference type="OrthoDB" id="8523124at2"/>
<feature type="domain" description="Glycosyl transferase family 1" evidence="3">
    <location>
        <begin position="217"/>
        <end position="381"/>
    </location>
</feature>
<keyword evidence="1" id="KW-0328">Glycosyltransferase</keyword>
<evidence type="ECO:0000313" key="6">
    <source>
        <dbReference type="Proteomes" id="UP000002383"/>
    </source>
</evidence>
<dbReference type="Pfam" id="PF00534">
    <property type="entry name" value="Glycos_transf_1"/>
    <property type="match status" value="1"/>
</dbReference>
<evidence type="ECO:0000259" key="4">
    <source>
        <dbReference type="Pfam" id="PF13439"/>
    </source>
</evidence>